<dbReference type="Pfam" id="PF07686">
    <property type="entry name" value="V-set"/>
    <property type="match status" value="1"/>
</dbReference>
<evidence type="ECO:0000259" key="1">
    <source>
        <dbReference type="PROSITE" id="PS50835"/>
    </source>
</evidence>
<evidence type="ECO:0000313" key="3">
    <source>
        <dbReference type="EMBL" id="KGL79466.1"/>
    </source>
</evidence>
<dbReference type="SUPFAM" id="SSF48726">
    <property type="entry name" value="Immunoglobulin"/>
    <property type="match status" value="1"/>
</dbReference>
<protein>
    <submittedName>
        <fullName evidence="3">Uncharacterized protein</fullName>
    </submittedName>
</protein>
<gene>
    <name evidence="3" type="ORF">N309_03857</name>
</gene>
<dbReference type="InterPro" id="IPR036179">
    <property type="entry name" value="Ig-like_dom_sf"/>
</dbReference>
<evidence type="ECO:0000259" key="2">
    <source>
        <dbReference type="PROSITE" id="PS51034"/>
    </source>
</evidence>
<reference evidence="3 4" key="1">
    <citation type="submission" date="2014-06" db="EMBL/GenBank/DDBJ databases">
        <title>Genome evolution of avian class.</title>
        <authorList>
            <person name="Zhang G."/>
            <person name="Li C."/>
        </authorList>
    </citation>
    <scope>NUCLEOTIDE SEQUENCE [LARGE SCALE GENOMIC DNA]</scope>
    <source>
        <strain evidence="3">BGI_N309</strain>
    </source>
</reference>
<feature type="domain" description="ZP" evidence="2">
    <location>
        <begin position="1"/>
        <end position="76"/>
    </location>
</feature>
<sequence>NVALIAETPQDSLECTVGQSVLLPVSYKFNSSSRFPLSIQWTFSNSSDLFISCTVQNCSLSADRAPRNCSANCFPTPTYQDRVVLFPENASLLLKDVQLSDSGVYSV</sequence>
<proteinExistence type="predicted"/>
<dbReference type="EMBL" id="KL892079">
    <property type="protein sequence ID" value="KGL79466.1"/>
    <property type="molecule type" value="Genomic_DNA"/>
</dbReference>
<organism evidence="3 4">
    <name type="scientific">Tinamus guttatus</name>
    <name type="common">White-throated tinamou</name>
    <dbReference type="NCBI Taxonomy" id="94827"/>
    <lineage>
        <taxon>Eukaryota</taxon>
        <taxon>Metazoa</taxon>
        <taxon>Chordata</taxon>
        <taxon>Craniata</taxon>
        <taxon>Vertebrata</taxon>
        <taxon>Euteleostomi</taxon>
        <taxon>Archelosauria</taxon>
        <taxon>Archosauria</taxon>
        <taxon>Dinosauria</taxon>
        <taxon>Saurischia</taxon>
        <taxon>Theropoda</taxon>
        <taxon>Coelurosauria</taxon>
        <taxon>Aves</taxon>
        <taxon>Palaeognathae</taxon>
        <taxon>Tinamiformes</taxon>
        <taxon>Tinamidae</taxon>
        <taxon>Tinamus</taxon>
    </lineage>
</organism>
<dbReference type="PROSITE" id="PS51034">
    <property type="entry name" value="ZP_2"/>
    <property type="match status" value="1"/>
</dbReference>
<feature type="non-terminal residue" evidence="3">
    <location>
        <position position="107"/>
    </location>
</feature>
<feature type="domain" description="Ig-like" evidence="1">
    <location>
        <begin position="1"/>
        <end position="107"/>
    </location>
</feature>
<dbReference type="InterPro" id="IPR007110">
    <property type="entry name" value="Ig-like_dom"/>
</dbReference>
<dbReference type="InterPro" id="IPR013783">
    <property type="entry name" value="Ig-like_fold"/>
</dbReference>
<keyword evidence="4" id="KW-1185">Reference proteome</keyword>
<dbReference type="PROSITE" id="PS50835">
    <property type="entry name" value="IG_LIKE"/>
    <property type="match status" value="1"/>
</dbReference>
<dbReference type="Proteomes" id="UP000053641">
    <property type="component" value="Unassembled WGS sequence"/>
</dbReference>
<accession>A0A099ZCJ4</accession>
<dbReference type="InterPro" id="IPR013106">
    <property type="entry name" value="Ig_V-set"/>
</dbReference>
<name>A0A099ZCJ4_TINGU</name>
<evidence type="ECO:0000313" key="4">
    <source>
        <dbReference type="Proteomes" id="UP000053641"/>
    </source>
</evidence>
<feature type="non-terminal residue" evidence="3">
    <location>
        <position position="1"/>
    </location>
</feature>
<dbReference type="AlphaFoldDB" id="A0A099ZCJ4"/>
<dbReference type="Gene3D" id="2.60.40.10">
    <property type="entry name" value="Immunoglobulins"/>
    <property type="match status" value="1"/>
</dbReference>
<dbReference type="InterPro" id="IPR001507">
    <property type="entry name" value="ZP_dom"/>
</dbReference>